<organism evidence="1 2">
    <name type="scientific">Pelosinus propionicus DSM 13327</name>
    <dbReference type="NCBI Taxonomy" id="1123291"/>
    <lineage>
        <taxon>Bacteria</taxon>
        <taxon>Bacillati</taxon>
        <taxon>Bacillota</taxon>
        <taxon>Negativicutes</taxon>
        <taxon>Selenomonadales</taxon>
        <taxon>Sporomusaceae</taxon>
        <taxon>Pelosinus</taxon>
    </lineage>
</organism>
<dbReference type="EMBL" id="FOTS01000036">
    <property type="protein sequence ID" value="SFM05438.1"/>
    <property type="molecule type" value="Genomic_DNA"/>
</dbReference>
<keyword evidence="1" id="KW-0808">Transferase</keyword>
<accession>A0A1I4MQE0</accession>
<dbReference type="RefSeq" id="WP_090940194.1">
    <property type="nucleotide sequence ID" value="NZ_FOTS01000036.1"/>
</dbReference>
<dbReference type="SUPFAM" id="SSF53756">
    <property type="entry name" value="UDP-Glycosyltransferase/glycogen phosphorylase"/>
    <property type="match status" value="1"/>
</dbReference>
<sequence length="386" mass="44394">MKLAIMETIMSPGGHEVDFDRIIVDECKALGHEVIFYVPEKFVFNFAYGVPVHQLAGQGVSYTGLHGFKKILSSGKREINRQRWYWQMFQRACQGEFDAIIIPTSTYRYLRAININVLRKSPVPVIFVVHGINPKEASHFYQAVEKLKDFPNVKIVVLTFGSDVLGRRFSNVICTNPPAYIPRDILDHYKKQGEDATLKSKPLKLGFFGQYRREKKLDAFLDAFLSIEYTQPVELLVQGATMKPEDSSDFERIIKKYQGHKHIKFLHKGLFGKEWQQAIVDVDALLMPYSAERYRYHWAGMLFTAIGYQKPVILSSDINPEVLQMYELGCAFKSDDSQSLYTNIASFINTFSGKYPIYKQELARAYEAYSPTLFAERLVALCKEKK</sequence>
<reference evidence="2" key="1">
    <citation type="submission" date="2016-10" db="EMBL/GenBank/DDBJ databases">
        <authorList>
            <person name="Varghese N."/>
            <person name="Submissions S."/>
        </authorList>
    </citation>
    <scope>NUCLEOTIDE SEQUENCE [LARGE SCALE GENOMIC DNA]</scope>
    <source>
        <strain evidence="2">DSM 13327</strain>
    </source>
</reference>
<dbReference type="OrthoDB" id="1663995at2"/>
<dbReference type="Proteomes" id="UP000199520">
    <property type="component" value="Unassembled WGS sequence"/>
</dbReference>
<protein>
    <submittedName>
        <fullName evidence="1">Glycosyltransferase involved in cell wall bisynthesis</fullName>
    </submittedName>
</protein>
<dbReference type="Pfam" id="PF13692">
    <property type="entry name" value="Glyco_trans_1_4"/>
    <property type="match status" value="1"/>
</dbReference>
<proteinExistence type="predicted"/>
<name>A0A1I4MQE0_9FIRM</name>
<gene>
    <name evidence="1" type="ORF">SAMN04490355_103639</name>
</gene>
<keyword evidence="2" id="KW-1185">Reference proteome</keyword>
<dbReference type="AlphaFoldDB" id="A0A1I4MQE0"/>
<dbReference type="Gene3D" id="3.40.50.2000">
    <property type="entry name" value="Glycogen Phosphorylase B"/>
    <property type="match status" value="1"/>
</dbReference>
<evidence type="ECO:0000313" key="2">
    <source>
        <dbReference type="Proteomes" id="UP000199520"/>
    </source>
</evidence>
<evidence type="ECO:0000313" key="1">
    <source>
        <dbReference type="EMBL" id="SFM05438.1"/>
    </source>
</evidence>
<dbReference type="GO" id="GO:0016740">
    <property type="term" value="F:transferase activity"/>
    <property type="evidence" value="ECO:0007669"/>
    <property type="project" value="UniProtKB-KW"/>
</dbReference>
<dbReference type="STRING" id="1123291.SAMN04490355_103639"/>